<dbReference type="PANTHER" id="PTHR28245:SF1">
    <property type="entry name" value="ARF3-INTERACTING PROTEIN 1"/>
    <property type="match status" value="1"/>
</dbReference>
<feature type="compositionally biased region" description="Polar residues" evidence="1">
    <location>
        <begin position="79"/>
        <end position="91"/>
    </location>
</feature>
<feature type="region of interest" description="Disordered" evidence="1">
    <location>
        <begin position="368"/>
        <end position="399"/>
    </location>
</feature>
<dbReference type="InterPro" id="IPR052809">
    <property type="entry name" value="Actin_polarity_regulatory"/>
</dbReference>
<evidence type="ECO:0000313" key="4">
    <source>
        <dbReference type="Proteomes" id="UP000698800"/>
    </source>
</evidence>
<accession>A0A9P8I4N2</accession>
<dbReference type="OrthoDB" id="66409at2759"/>
<dbReference type="Pfam" id="PF08616">
    <property type="entry name" value="SPA"/>
    <property type="match status" value="1"/>
</dbReference>
<dbReference type="PANTHER" id="PTHR28245">
    <property type="entry name" value="ARF3-INTERACTING PROTEIN 1"/>
    <property type="match status" value="1"/>
</dbReference>
<dbReference type="InterPro" id="IPR037516">
    <property type="entry name" value="Tripartite_DENN"/>
</dbReference>
<sequence length="855" mass="94687">MASTLPYRPPTNGTTTTANSSSSAGNRRTSLSSFPASRSGSTLSLSKLNRTPSRSPQPPPADQNRSSDGSSKTHSSDHVSLQHSSVFAQKSGSRHGEPTDDGGRYQHQRPKLKSQYPLGQGENHVEYILVASFDTDRGSIMEHQFPGAISGDEHMLAELMLPDQAHMRDQDWTIFFLHKDTTNELEEDGVEENARRRRRKRRVQERDRLVTGEAPDTDEQELGDESADEDEEGFIDDDDGYDSSEGSEGPPLIYVLNLVNTKPDKTAPRGARVKAMAICTKHSFLHIYKPFLLLALEEYFKSPHPATLALLYDAVNSMDLSLMPKLSYFERQILQSSDNKELFIEKFQEMIEQRAAEELDEKLASQRIEVSQDDEEKEGSSKPNGGFETSLARSPYPHDHRYALPRDTHEFESRVFYNSIPIPIKVPVAISPETVGDFSLIKLIQTFSTPHARDPQPFMLHPHLTTGGAYTHPIIVLVNAMLTQKRVMFVGHKLPSGEVVEAVLAACALASGGILRGFTRHAFPYTDLTKIDDLLKVPGFIAGVTNPAFANHPEWWDLLCDIPTGRMKISGSIEPAPVTEGLLYFQQQHPTHANPSNPSFPAPGTDPTGDHAFIEAVLRSIASRHGEGVIRAKWRDWVAKFTRIAAAFEESVYGASALYVGGEEEDAGSGASTGHGYVWLDESARQKELAGNVSRIEGWRNTRSYYSFIQDLAQAYTVRPVKSLDLAHLHDRLRILKLAHAESAAIYLALEAHIHTYDEICQLLMVTRESNAGLFYLSLGLFHPRPDVRMATVQLLSRIEDHEAGKHFWNGLSGFAKLAFFRLAREREGMGISGGGGDGIDERIAGGLLGVGKAS</sequence>
<feature type="compositionally biased region" description="Low complexity" evidence="1">
    <location>
        <begin position="11"/>
        <end position="33"/>
    </location>
</feature>
<gene>
    <name evidence="3" type="ORF">FGG08_004752</name>
</gene>
<evidence type="ECO:0000256" key="1">
    <source>
        <dbReference type="SAM" id="MobiDB-lite"/>
    </source>
</evidence>
<feature type="domain" description="UDENN" evidence="2">
    <location>
        <begin position="126"/>
        <end position="690"/>
    </location>
</feature>
<proteinExistence type="predicted"/>
<keyword evidence="4" id="KW-1185">Reference proteome</keyword>
<dbReference type="InterPro" id="IPR012860">
    <property type="entry name" value="Afi1_N"/>
</dbReference>
<protein>
    <recommendedName>
        <fullName evidence="2">UDENN domain-containing protein</fullName>
    </recommendedName>
</protein>
<feature type="region of interest" description="Disordered" evidence="1">
    <location>
        <begin position="1"/>
        <end position="119"/>
    </location>
</feature>
<reference evidence="3" key="1">
    <citation type="submission" date="2021-03" db="EMBL/GenBank/DDBJ databases">
        <title>Comparative genomics and phylogenomic investigation of the class Geoglossomycetes provide insights into ecological specialization and systematics.</title>
        <authorList>
            <person name="Melie T."/>
            <person name="Pirro S."/>
            <person name="Miller A.N."/>
            <person name="Quandt A."/>
        </authorList>
    </citation>
    <scope>NUCLEOTIDE SEQUENCE</scope>
    <source>
        <strain evidence="3">GBOQ0MN5Z8</strain>
    </source>
</reference>
<dbReference type="Pfam" id="PF07792">
    <property type="entry name" value="Afi1"/>
    <property type="match status" value="1"/>
</dbReference>
<evidence type="ECO:0000259" key="2">
    <source>
        <dbReference type="PROSITE" id="PS50211"/>
    </source>
</evidence>
<feature type="region of interest" description="Disordered" evidence="1">
    <location>
        <begin position="185"/>
        <end position="248"/>
    </location>
</feature>
<feature type="compositionally biased region" description="Basic and acidic residues" evidence="1">
    <location>
        <begin position="94"/>
        <end position="104"/>
    </location>
</feature>
<feature type="compositionally biased region" description="Acidic residues" evidence="1">
    <location>
        <begin position="215"/>
        <end position="242"/>
    </location>
</feature>
<dbReference type="EMBL" id="JAGHQL010000100">
    <property type="protein sequence ID" value="KAH0538677.1"/>
    <property type="molecule type" value="Genomic_DNA"/>
</dbReference>
<evidence type="ECO:0000313" key="3">
    <source>
        <dbReference type="EMBL" id="KAH0538677.1"/>
    </source>
</evidence>
<dbReference type="AlphaFoldDB" id="A0A9P8I4N2"/>
<dbReference type="PROSITE" id="PS50211">
    <property type="entry name" value="DENN"/>
    <property type="match status" value="1"/>
</dbReference>
<feature type="compositionally biased region" description="Polar residues" evidence="1">
    <location>
        <begin position="34"/>
        <end position="54"/>
    </location>
</feature>
<name>A0A9P8I4N2_9PEZI</name>
<dbReference type="Proteomes" id="UP000698800">
    <property type="component" value="Unassembled WGS sequence"/>
</dbReference>
<dbReference type="GO" id="GO:0005886">
    <property type="term" value="C:plasma membrane"/>
    <property type="evidence" value="ECO:0007669"/>
    <property type="project" value="TreeGrafter"/>
</dbReference>
<dbReference type="GO" id="GO:0051666">
    <property type="term" value="P:actin cortical patch localization"/>
    <property type="evidence" value="ECO:0007669"/>
    <property type="project" value="TreeGrafter"/>
</dbReference>
<comment type="caution">
    <text evidence="3">The sequence shown here is derived from an EMBL/GenBank/DDBJ whole genome shotgun (WGS) entry which is preliminary data.</text>
</comment>
<organism evidence="3 4">
    <name type="scientific">Glutinoglossum americanum</name>
    <dbReference type="NCBI Taxonomy" id="1670608"/>
    <lineage>
        <taxon>Eukaryota</taxon>
        <taxon>Fungi</taxon>
        <taxon>Dikarya</taxon>
        <taxon>Ascomycota</taxon>
        <taxon>Pezizomycotina</taxon>
        <taxon>Geoglossomycetes</taxon>
        <taxon>Geoglossales</taxon>
        <taxon>Geoglossaceae</taxon>
        <taxon>Glutinoglossum</taxon>
    </lineage>
</organism>